<proteinExistence type="predicted"/>
<evidence type="ECO:0000313" key="2">
    <source>
        <dbReference type="Proteomes" id="UP000054279"/>
    </source>
</evidence>
<sequence length="74" mass="7581">MLLPLVGGVTPPPIIVGDRGFVVTNNSDFLTLSAALSRSRAVQHNACADAANSNTDAGFSVVGEEVDALTVPDE</sequence>
<dbReference type="AlphaFoldDB" id="A0A0C9T3V2"/>
<reference evidence="1 2" key="1">
    <citation type="submission" date="2014-06" db="EMBL/GenBank/DDBJ databases">
        <title>Evolutionary Origins and Diversification of the Mycorrhizal Mutualists.</title>
        <authorList>
            <consortium name="DOE Joint Genome Institute"/>
            <consortium name="Mycorrhizal Genomics Consortium"/>
            <person name="Kohler A."/>
            <person name="Kuo A."/>
            <person name="Nagy L.G."/>
            <person name="Floudas D."/>
            <person name="Copeland A."/>
            <person name="Barry K.W."/>
            <person name="Cichocki N."/>
            <person name="Veneault-Fourrey C."/>
            <person name="LaButti K."/>
            <person name="Lindquist E.A."/>
            <person name="Lipzen A."/>
            <person name="Lundell T."/>
            <person name="Morin E."/>
            <person name="Murat C."/>
            <person name="Riley R."/>
            <person name="Ohm R."/>
            <person name="Sun H."/>
            <person name="Tunlid A."/>
            <person name="Henrissat B."/>
            <person name="Grigoriev I.V."/>
            <person name="Hibbett D.S."/>
            <person name="Martin F."/>
        </authorList>
    </citation>
    <scope>NUCLEOTIDE SEQUENCE [LARGE SCALE GENOMIC DNA]</scope>
    <source>
        <strain evidence="1 2">SS14</strain>
    </source>
</reference>
<name>A0A0C9T3V2_SPHS4</name>
<dbReference type="HOGENOM" id="CLU_2689417_0_0_1"/>
<organism evidence="1 2">
    <name type="scientific">Sphaerobolus stellatus (strain SS14)</name>
    <dbReference type="NCBI Taxonomy" id="990650"/>
    <lineage>
        <taxon>Eukaryota</taxon>
        <taxon>Fungi</taxon>
        <taxon>Dikarya</taxon>
        <taxon>Basidiomycota</taxon>
        <taxon>Agaricomycotina</taxon>
        <taxon>Agaricomycetes</taxon>
        <taxon>Phallomycetidae</taxon>
        <taxon>Geastrales</taxon>
        <taxon>Sphaerobolaceae</taxon>
        <taxon>Sphaerobolus</taxon>
    </lineage>
</organism>
<evidence type="ECO:0000313" key="1">
    <source>
        <dbReference type="EMBL" id="KIJ23548.1"/>
    </source>
</evidence>
<dbReference type="EMBL" id="KN837641">
    <property type="protein sequence ID" value="KIJ23548.1"/>
    <property type="molecule type" value="Genomic_DNA"/>
</dbReference>
<dbReference type="Proteomes" id="UP000054279">
    <property type="component" value="Unassembled WGS sequence"/>
</dbReference>
<protein>
    <submittedName>
        <fullName evidence="1">Uncharacterized protein</fullName>
    </submittedName>
</protein>
<gene>
    <name evidence="1" type="ORF">M422DRAFT_275851</name>
</gene>
<keyword evidence="2" id="KW-1185">Reference proteome</keyword>
<accession>A0A0C9T3V2</accession>
<dbReference type="OrthoDB" id="2153847at2759"/>